<dbReference type="PANTHER" id="PTHR42788">
    <property type="entry name" value="TAURINE IMPORT ATP-BINDING PROTEIN-RELATED"/>
    <property type="match status" value="1"/>
</dbReference>
<dbReference type="InterPro" id="IPR017871">
    <property type="entry name" value="ABC_transporter-like_CS"/>
</dbReference>
<dbReference type="EMBL" id="AKAU01000135">
    <property type="protein sequence ID" value="EIM98000.1"/>
    <property type="molecule type" value="Genomic_DNA"/>
</dbReference>
<evidence type="ECO:0000313" key="8">
    <source>
        <dbReference type="EMBL" id="EIM98000.1"/>
    </source>
</evidence>
<feature type="domain" description="ABC transporter" evidence="7">
    <location>
        <begin position="11"/>
        <end position="242"/>
    </location>
</feature>
<reference evidence="8 9" key="1">
    <citation type="journal article" date="2012" name="J. Bacteriol.">
        <title>Draft Genome Sequence of the Soil Bacterium Burkholderia terrae Strain BS001, Which Interacts with Fungal Surface Structures.</title>
        <authorList>
            <person name="Nazir R."/>
            <person name="Hansen M.A."/>
            <person name="Sorensen S."/>
            <person name="van Elsas J.D."/>
        </authorList>
    </citation>
    <scope>NUCLEOTIDE SEQUENCE [LARGE SCALE GENOMIC DNA]</scope>
    <source>
        <strain evidence="8 9">BS001</strain>
    </source>
</reference>
<name>A0ABN0FHB3_9BURK</name>
<dbReference type="PROSITE" id="PS00211">
    <property type="entry name" value="ABC_TRANSPORTER_1"/>
    <property type="match status" value="1"/>
</dbReference>
<dbReference type="Gene3D" id="3.40.50.300">
    <property type="entry name" value="P-loop containing nucleotide triphosphate hydrolases"/>
    <property type="match status" value="1"/>
</dbReference>
<dbReference type="Proteomes" id="UP000004980">
    <property type="component" value="Unassembled WGS sequence"/>
</dbReference>
<sequence length="258" mass="28754">MRPTNASRHRLQVNRLSKSFRINGSAVTVLKDVELDIAAGEFVAIVGASGSGKTTLLRILAGLEKGDRGTVTVDGEPVTGVSSERAMVFQEPRLLPWLTVEENIRFGLELQKRSGEELRERTGEYLRLVGLENFRGAYPRQLSGGMAQRVGIARALVTNPDILLLDEPFGALDAMKKMSMQQELERIWLEEQITMVMVTHDIEEAVYLADKIVVMSGAADTPFKIVPVDLPRSRDRGSPAFVRLRESLLREFAIDIRH</sequence>
<dbReference type="CDD" id="cd03293">
    <property type="entry name" value="ABC_NrtD_SsuB_transporters"/>
    <property type="match status" value="1"/>
</dbReference>
<evidence type="ECO:0000256" key="1">
    <source>
        <dbReference type="ARBA" id="ARBA00005417"/>
    </source>
</evidence>
<dbReference type="InterPro" id="IPR050166">
    <property type="entry name" value="ABC_transporter_ATP-bind"/>
</dbReference>
<organism evidence="8 9">
    <name type="scientific">Paraburkholderia hospita</name>
    <dbReference type="NCBI Taxonomy" id="169430"/>
    <lineage>
        <taxon>Bacteria</taxon>
        <taxon>Pseudomonadati</taxon>
        <taxon>Pseudomonadota</taxon>
        <taxon>Betaproteobacteria</taxon>
        <taxon>Burkholderiales</taxon>
        <taxon>Burkholderiaceae</taxon>
        <taxon>Paraburkholderia</taxon>
    </lineage>
</organism>
<dbReference type="PROSITE" id="PS50893">
    <property type="entry name" value="ABC_TRANSPORTER_2"/>
    <property type="match status" value="1"/>
</dbReference>
<comment type="similarity">
    <text evidence="1">Belongs to the ABC transporter superfamily.</text>
</comment>
<keyword evidence="2" id="KW-0813">Transport</keyword>
<keyword evidence="6" id="KW-0067">ATP-binding</keyword>
<keyword evidence="5" id="KW-0547">Nucleotide-binding</keyword>
<keyword evidence="3" id="KW-1003">Cell membrane</keyword>
<dbReference type="SMART" id="SM00382">
    <property type="entry name" value="AAA"/>
    <property type="match status" value="1"/>
</dbReference>
<dbReference type="InterPro" id="IPR003439">
    <property type="entry name" value="ABC_transporter-like_ATP-bd"/>
</dbReference>
<gene>
    <name evidence="8" type="ORF">WQE_26285</name>
</gene>
<proteinExistence type="inferred from homology"/>
<accession>A0ABN0FHB3</accession>
<evidence type="ECO:0000256" key="5">
    <source>
        <dbReference type="ARBA" id="ARBA00022741"/>
    </source>
</evidence>
<keyword evidence="4" id="KW-0472">Membrane</keyword>
<evidence type="ECO:0000259" key="7">
    <source>
        <dbReference type="PROSITE" id="PS50893"/>
    </source>
</evidence>
<dbReference type="PANTHER" id="PTHR42788:SF13">
    <property type="entry name" value="ALIPHATIC SULFONATES IMPORT ATP-BINDING PROTEIN SSUB"/>
    <property type="match status" value="1"/>
</dbReference>
<evidence type="ECO:0000256" key="6">
    <source>
        <dbReference type="ARBA" id="ARBA00022840"/>
    </source>
</evidence>
<comment type="caution">
    <text evidence="8">The sequence shown here is derived from an EMBL/GenBank/DDBJ whole genome shotgun (WGS) entry which is preliminary data.</text>
</comment>
<dbReference type="InterPro" id="IPR003593">
    <property type="entry name" value="AAA+_ATPase"/>
</dbReference>
<dbReference type="InterPro" id="IPR027417">
    <property type="entry name" value="P-loop_NTPase"/>
</dbReference>
<dbReference type="SUPFAM" id="SSF52540">
    <property type="entry name" value="P-loop containing nucleoside triphosphate hydrolases"/>
    <property type="match status" value="1"/>
</dbReference>
<keyword evidence="9" id="KW-1185">Reference proteome</keyword>
<protein>
    <submittedName>
        <fullName evidence="8">ABC transporter related protein</fullName>
    </submittedName>
</protein>
<evidence type="ECO:0000256" key="3">
    <source>
        <dbReference type="ARBA" id="ARBA00022475"/>
    </source>
</evidence>
<evidence type="ECO:0000256" key="4">
    <source>
        <dbReference type="ARBA" id="ARBA00022519"/>
    </source>
</evidence>
<evidence type="ECO:0000313" key="9">
    <source>
        <dbReference type="Proteomes" id="UP000004980"/>
    </source>
</evidence>
<keyword evidence="4" id="KW-0997">Cell inner membrane</keyword>
<evidence type="ECO:0000256" key="2">
    <source>
        <dbReference type="ARBA" id="ARBA00022448"/>
    </source>
</evidence>
<dbReference type="Pfam" id="PF00005">
    <property type="entry name" value="ABC_tran"/>
    <property type="match status" value="1"/>
</dbReference>